<proteinExistence type="predicted"/>
<evidence type="ECO:0000259" key="1">
    <source>
        <dbReference type="Pfam" id="PF01695"/>
    </source>
</evidence>
<dbReference type="Proteomes" id="UP001184614">
    <property type="component" value="Unassembled WGS sequence"/>
</dbReference>
<evidence type="ECO:0000313" key="3">
    <source>
        <dbReference type="Proteomes" id="UP001184614"/>
    </source>
</evidence>
<evidence type="ECO:0000313" key="2">
    <source>
        <dbReference type="EMBL" id="MDR6433380.1"/>
    </source>
</evidence>
<protein>
    <submittedName>
        <fullName evidence="2">Kynurenine formamidase</fullName>
    </submittedName>
</protein>
<feature type="domain" description="IstB-like ATP-binding" evidence="1">
    <location>
        <begin position="2"/>
        <end position="39"/>
    </location>
</feature>
<organism evidence="2 3">
    <name type="scientific">Brucella pseudogrignonensis</name>
    <dbReference type="NCBI Taxonomy" id="419475"/>
    <lineage>
        <taxon>Bacteria</taxon>
        <taxon>Pseudomonadati</taxon>
        <taxon>Pseudomonadota</taxon>
        <taxon>Alphaproteobacteria</taxon>
        <taxon>Hyphomicrobiales</taxon>
        <taxon>Brucellaceae</taxon>
        <taxon>Brucella/Ochrobactrum group</taxon>
        <taxon>Brucella</taxon>
    </lineage>
</organism>
<dbReference type="EMBL" id="JAVDQT010000005">
    <property type="protein sequence ID" value="MDR6433380.1"/>
    <property type="molecule type" value="Genomic_DNA"/>
</dbReference>
<gene>
    <name evidence="2" type="ORF">J2782_003126</name>
</gene>
<dbReference type="InterPro" id="IPR002611">
    <property type="entry name" value="IstB_ATP-bd"/>
</dbReference>
<name>A0ABU1MBG8_9HYPH</name>
<accession>A0ABU1MBG8</accession>
<keyword evidence="3" id="KW-1185">Reference proteome</keyword>
<reference evidence="2 3" key="1">
    <citation type="submission" date="2023-07" db="EMBL/GenBank/DDBJ databases">
        <title>Sorghum-associated microbial communities from plants grown in Nebraska, USA.</title>
        <authorList>
            <person name="Schachtman D."/>
        </authorList>
    </citation>
    <scope>NUCLEOTIDE SEQUENCE [LARGE SCALE GENOMIC DNA]</scope>
    <source>
        <strain evidence="2 3">DS1730</strain>
    </source>
</reference>
<comment type="caution">
    <text evidence="2">The sequence shown here is derived from an EMBL/GenBank/DDBJ whole genome shotgun (WGS) entry which is preliminary data.</text>
</comment>
<sequence>MIQQLHRADFLNDANNIALVGGPRMGERHNATAIGVQAIELYHILETGSGSFRFKNSSVQEAERAKKKQNLIVIENLNNTSKVHCFANAIKDCT</sequence>
<dbReference type="Pfam" id="PF01695">
    <property type="entry name" value="IstB_IS21"/>
    <property type="match status" value="1"/>
</dbReference>